<evidence type="ECO:0000259" key="2">
    <source>
        <dbReference type="Pfam" id="PF12229"/>
    </source>
</evidence>
<evidence type="ECO:0000256" key="1">
    <source>
        <dbReference type="SAM" id="Phobius"/>
    </source>
</evidence>
<dbReference type="Gene3D" id="3.10.20.800">
    <property type="match status" value="1"/>
</dbReference>
<feature type="domain" description="YoaR-like putative peptidoglycan binding" evidence="2">
    <location>
        <begin position="296"/>
        <end position="374"/>
    </location>
</feature>
<evidence type="ECO:0000313" key="4">
    <source>
        <dbReference type="Proteomes" id="UP000035648"/>
    </source>
</evidence>
<dbReference type="EMBL" id="CP011213">
    <property type="protein sequence ID" value="AKM82162.1"/>
    <property type="molecule type" value="Genomic_DNA"/>
</dbReference>
<dbReference type="InterPro" id="IPR022029">
    <property type="entry name" value="YoaR-like_PG-bd"/>
</dbReference>
<protein>
    <recommendedName>
        <fullName evidence="2">YoaR-like putative peptidoglycan binding domain-containing protein</fullName>
    </recommendedName>
</protein>
<keyword evidence="1" id="KW-0472">Membrane</keyword>
<dbReference type="PANTHER" id="PTHR35788:SF1">
    <property type="entry name" value="EXPORTED PROTEIN"/>
    <property type="match status" value="1"/>
</dbReference>
<dbReference type="SUPFAM" id="SSF143985">
    <property type="entry name" value="L,D-transpeptidase pre-catalytic domain-like"/>
    <property type="match status" value="1"/>
</dbReference>
<dbReference type="Pfam" id="PF04294">
    <property type="entry name" value="VanW"/>
    <property type="match status" value="1"/>
</dbReference>
<feature type="domain" description="YoaR-like putative peptidoglycan binding" evidence="2">
    <location>
        <begin position="109"/>
        <end position="216"/>
    </location>
</feature>
<evidence type="ECO:0000313" key="3">
    <source>
        <dbReference type="EMBL" id="AKM82162.1"/>
    </source>
</evidence>
<dbReference type="InterPro" id="IPR007391">
    <property type="entry name" value="Vancomycin_resist_VanW"/>
</dbReference>
<dbReference type="PANTHER" id="PTHR35788">
    <property type="entry name" value="EXPORTED PROTEIN-RELATED"/>
    <property type="match status" value="1"/>
</dbReference>
<keyword evidence="1" id="KW-0812">Transmembrane</keyword>
<dbReference type="AlphaFoldDB" id="A0A0G4B580"/>
<gene>
    <name evidence="3" type="ORF">UT28_C0001G0353</name>
</gene>
<keyword evidence="1" id="KW-1133">Transmembrane helix</keyword>
<accession>A0A0G4B580</accession>
<dbReference type="PATRIC" id="fig|1618337.4.peg.351"/>
<feature type="transmembrane region" description="Helical" evidence="1">
    <location>
        <begin position="39"/>
        <end position="61"/>
    </location>
</feature>
<dbReference type="Pfam" id="PF12229">
    <property type="entry name" value="PG_binding_4"/>
    <property type="match status" value="2"/>
</dbReference>
<dbReference type="STRING" id="1618337.UT28_C0001G0353"/>
<dbReference type="Proteomes" id="UP000035648">
    <property type="component" value="Chromosome"/>
</dbReference>
<sequence length="636" mass="69839">MAQKKGQLGKEIDSPALATPKTLRAGFVKLSQNKNLMKLGLAIGLALIFVGLFIFIFNLTYQNRIMPKTYFGDVNLGGKTKAEASVILQSKIANVGHSEVQLNYLDQNWKINSNDFNVNYNVNSSVDEAWRIGREGSFNQIIKEQLRALFLGNRESIVFNYDRTKLNSQILEITNKIDVPERDATIEIKDLNPIVVEEKSGKKSDFGKVVNDVLNSFGYLKEKSTFQISVVDIQPKVKKAAAEALIGEVRQSLVTSVILKTEKQNFELKPENFAGWLKFTGQVKQGNVLTDKIDLKSTGSNNDQNWILVMTTDQSKINQYLDSIAGGINQEAKDAKFQVQDGKVTAFQNSQTGYELDKAKSFQMITQAILGQAKTVSLPVKTTQPKVTSDSAEQMGLSELVGEGKTSWKGSPSNRIHNLTLGSQKISGTIIQPGQEFSTIKTIGVIDGSTGFLPELVIKNSTQVAPEYGGGLCQVSTTLFRAALNSGLKITQRTNHSFRVSYYEPPVGMDATIYDPAPDFRFVNNMSTPILIWAIAGQNTLEFQIYGTKDGRTAEISTPWVGNYTTPGGAVYSFSATMAPGAVRQVEKAINGCTASFTYKVTAADGKVLENETFTSKYVPVPNTFLYGEGYTPPSE</sequence>
<organism evidence="3 4">
    <name type="scientific">Berkelbacteria bacterium GW2011_GWE1_39_12</name>
    <dbReference type="NCBI Taxonomy" id="1618337"/>
    <lineage>
        <taxon>Bacteria</taxon>
        <taxon>Candidatus Berkelbacteria</taxon>
    </lineage>
</organism>
<name>A0A0G4B580_9BACT</name>
<proteinExistence type="predicted"/>
<dbReference type="KEGG" id="bbgw:UT28_C0001G0353"/>
<dbReference type="InterPro" id="IPR038054">
    <property type="entry name" value="LD_TPept-like_central_sf"/>
</dbReference>
<dbReference type="InterPro" id="IPR052913">
    <property type="entry name" value="Glycopeptide_resist_protein"/>
</dbReference>
<reference evidence="3 4" key="1">
    <citation type="journal article" date="2015" name="Nature">
        <title>rRNA introns, odd ribosomes, and small enigmatic genomes across a large radiation of phyla.</title>
        <authorList>
            <person name="Brown C.T."/>
            <person name="Hug L.A."/>
            <person name="Thomas B.C."/>
            <person name="Sharon I."/>
            <person name="Castelle C.J."/>
            <person name="Singh A."/>
            <person name="Wilkins M.J."/>
            <person name="Williams K.H."/>
            <person name="Banfield J.F."/>
        </authorList>
    </citation>
    <scope>NUCLEOTIDE SEQUENCE [LARGE SCALE GENOMIC DNA]</scope>
</reference>